<reference evidence="3" key="3">
    <citation type="journal article" date="2016" name="Gigascience">
        <title>De novo construction of an expanded transcriptome assembly for the western tarnished plant bug, Lygus hesperus.</title>
        <authorList>
            <person name="Tassone E.E."/>
            <person name="Geib S.M."/>
            <person name="Hall B."/>
            <person name="Fabrick J.A."/>
            <person name="Brent C.S."/>
            <person name="Hull J.J."/>
        </authorList>
    </citation>
    <scope>NUCLEOTIDE SEQUENCE</scope>
</reference>
<feature type="compositionally biased region" description="Basic and acidic residues" evidence="1">
    <location>
        <begin position="249"/>
        <end position="263"/>
    </location>
</feature>
<proteinExistence type="predicted"/>
<accession>A0A0A9YJU6</accession>
<protein>
    <submittedName>
        <fullName evidence="2">Uncharacterized protein</fullName>
    </submittedName>
</protein>
<feature type="compositionally biased region" description="Polar residues" evidence="1">
    <location>
        <begin position="25"/>
        <end position="34"/>
    </location>
</feature>
<evidence type="ECO:0000313" key="2">
    <source>
        <dbReference type="EMBL" id="JAG29790.1"/>
    </source>
</evidence>
<gene>
    <name evidence="2" type="ORF">CM83_12402</name>
    <name evidence="3" type="ORF">g.9875</name>
</gene>
<evidence type="ECO:0000313" key="3">
    <source>
        <dbReference type="EMBL" id="JAQ08807.1"/>
    </source>
</evidence>
<dbReference type="EMBL" id="GBHO01013814">
    <property type="protein sequence ID" value="JAG29790.1"/>
    <property type="molecule type" value="Transcribed_RNA"/>
</dbReference>
<feature type="compositionally biased region" description="Polar residues" evidence="1">
    <location>
        <begin position="66"/>
        <end position="80"/>
    </location>
</feature>
<feature type="region of interest" description="Disordered" evidence="1">
    <location>
        <begin position="249"/>
        <end position="282"/>
    </location>
</feature>
<organism evidence="2">
    <name type="scientific">Lygus hesperus</name>
    <name type="common">Western plant bug</name>
    <dbReference type="NCBI Taxonomy" id="30085"/>
    <lineage>
        <taxon>Eukaryota</taxon>
        <taxon>Metazoa</taxon>
        <taxon>Ecdysozoa</taxon>
        <taxon>Arthropoda</taxon>
        <taxon>Hexapoda</taxon>
        <taxon>Insecta</taxon>
        <taxon>Pterygota</taxon>
        <taxon>Neoptera</taxon>
        <taxon>Paraneoptera</taxon>
        <taxon>Hemiptera</taxon>
        <taxon>Heteroptera</taxon>
        <taxon>Panheteroptera</taxon>
        <taxon>Cimicomorpha</taxon>
        <taxon>Miridae</taxon>
        <taxon>Mirini</taxon>
        <taxon>Lygus</taxon>
    </lineage>
</organism>
<sequence length="389" mass="41185">MSRHTDADCQGGEPTRPPNILRTPVNATSRSKVFTNKLAGVRGDDVGKLNYKSDLDAVTQEAIHGETQTPRQNSNPPTISDSDRDAANTNTNSNTDNDDYRNRSNLTMDDAKYKNSVDSSVDDFSKRREGSNSNEPARRGSAAVDRVRNLSPRMQCDTGYVEHNLPKTPNPASQSQFAVQRTGKVAVLPNINPAEVLKSLKSVPSAPARGAAPAQVKAAAVQPTAPAAKVSKPRAVRSFLSRLFHHKASDGKGRALAKDEAVKEAPPLTGSSASNLPTRTGGGRVSILSEKFAGIPGVQAAGKIVPGGPTSTLSRRGVAPNAASELKITAKSPAKLSISSHYSSERDNQGAGSNALSKEEIAQFTPKVSAPNEDGSFQHFKRPAAKKPP</sequence>
<feature type="region of interest" description="Disordered" evidence="1">
    <location>
        <begin position="1"/>
        <end position="145"/>
    </location>
</feature>
<feature type="compositionally biased region" description="Basic and acidic residues" evidence="1">
    <location>
        <begin position="42"/>
        <end position="55"/>
    </location>
</feature>
<feature type="compositionally biased region" description="Polar residues" evidence="1">
    <location>
        <begin position="269"/>
        <end position="278"/>
    </location>
</feature>
<evidence type="ECO:0000256" key="1">
    <source>
        <dbReference type="SAM" id="MobiDB-lite"/>
    </source>
</evidence>
<name>A0A0A9YJU6_LYGHE</name>
<dbReference type="EMBL" id="GDHC01009822">
    <property type="protein sequence ID" value="JAQ08807.1"/>
    <property type="molecule type" value="Transcribed_RNA"/>
</dbReference>
<reference evidence="2" key="1">
    <citation type="journal article" date="2014" name="PLoS ONE">
        <title>Transcriptome-Based Identification of ABC Transporters in the Western Tarnished Plant Bug Lygus hesperus.</title>
        <authorList>
            <person name="Hull J.J."/>
            <person name="Chaney K."/>
            <person name="Geib S.M."/>
            <person name="Fabrick J.A."/>
            <person name="Brent C.S."/>
            <person name="Walsh D."/>
            <person name="Lavine L.C."/>
        </authorList>
    </citation>
    <scope>NUCLEOTIDE SEQUENCE</scope>
</reference>
<feature type="region of interest" description="Disordered" evidence="1">
    <location>
        <begin position="329"/>
        <end position="389"/>
    </location>
</feature>
<feature type="compositionally biased region" description="Basic residues" evidence="1">
    <location>
        <begin position="379"/>
        <end position="389"/>
    </location>
</feature>
<dbReference type="AlphaFoldDB" id="A0A0A9YJU6"/>
<reference evidence="2" key="2">
    <citation type="submission" date="2014-07" db="EMBL/GenBank/DDBJ databases">
        <authorList>
            <person name="Hull J."/>
        </authorList>
    </citation>
    <scope>NUCLEOTIDE SEQUENCE</scope>
</reference>